<organism evidence="1 2">
    <name type="scientific">Cercospora kikuchii</name>
    <dbReference type="NCBI Taxonomy" id="84275"/>
    <lineage>
        <taxon>Eukaryota</taxon>
        <taxon>Fungi</taxon>
        <taxon>Dikarya</taxon>
        <taxon>Ascomycota</taxon>
        <taxon>Pezizomycotina</taxon>
        <taxon>Dothideomycetes</taxon>
        <taxon>Dothideomycetidae</taxon>
        <taxon>Mycosphaerellales</taxon>
        <taxon>Mycosphaerellaceae</taxon>
        <taxon>Cercospora</taxon>
    </lineage>
</organism>
<evidence type="ECO:0000313" key="1">
    <source>
        <dbReference type="EMBL" id="GIZ43082.1"/>
    </source>
</evidence>
<comment type="caution">
    <text evidence="1">The sequence shown here is derived from an EMBL/GenBank/DDBJ whole genome shotgun (WGS) entry which is preliminary data.</text>
</comment>
<sequence length="797" mass="90503">MENEALRIVSIFLENDDNIKTLEKLIAAGGEGLPGKARQNLENVRRCFRRKSSAKKGSYCSSADRNLAVFTSMNKDSVCVPSQFVSQYEKWQTDWPSLFSVSGSRLHGRGDITEVLREQYRFTSLIQQQTWSSNICTRFLMICYYNMSRYDEGCESTASILATDDGLQSMLSIINKWISLGERWNSLCRDLGGYGILFVLPEGIGETVWARIPLTGPKREHIITKFRQLGIESKVKSLDANKLGLEICQGLLHRNMPRARLPAWVSSQRARELATLLHLLGPSKVPLELFARARNQYLVWGPDGQAVPKKADIVEVVQNADTFREALRHLESKNAILTEDITGNGHLTVNSDILQELTYCIDEWWKREAIKIVFSAFPTDRRLLPWRSFSTETSMLPQLRHVLQLLTEINVSDALPPAHIAQVCLSASNYRTFADKANLVAMAESLAERYTLSDLVIKRIALRRLVLSRISSSEWSLEDRRLEFPRSDQRSNGYYGEYLLYYSESLFRSRGPDAALLELDTYEPWIPGQPSTLETARLYEVGVLRGKILHFSGRFREAKETLEKVISSKHQDTTSASKATAHLAAVCCELGEADLGIRYASAHLRDVLEIQSAESGSARRLKLALAYAFLLKIMWSVLAGTVCNFRPTPSPQDLERAQQLFRDLDEPRSTSQTWPTRVHRVSVLLGLAVIAHIGHSWQDALLLYDVAFQCARECGWKAGYIESVIYLSRSVVLHELGETVQADDCATMAKMLYSSHLDFFVGFGTLWPEILKTWFNAQRREAVIPGRTWERNWEWRT</sequence>
<protein>
    <submittedName>
        <fullName evidence="1">Uncharacterized protein</fullName>
    </submittedName>
</protein>
<dbReference type="RefSeq" id="XP_044657569.1">
    <property type="nucleotide sequence ID" value="XM_044801634.1"/>
</dbReference>
<dbReference type="Gene3D" id="1.25.40.10">
    <property type="entry name" value="Tetratricopeptide repeat domain"/>
    <property type="match status" value="1"/>
</dbReference>
<dbReference type="EMBL" id="BOLY01000004">
    <property type="protein sequence ID" value="GIZ43082.1"/>
    <property type="molecule type" value="Genomic_DNA"/>
</dbReference>
<dbReference type="Proteomes" id="UP000825890">
    <property type="component" value="Unassembled WGS sequence"/>
</dbReference>
<dbReference type="AlphaFoldDB" id="A0A9P3FGE0"/>
<reference evidence="1 2" key="1">
    <citation type="submission" date="2021-01" db="EMBL/GenBank/DDBJ databases">
        <title>Cercospora kikuchii MAFF 305040 whole genome shotgun sequence.</title>
        <authorList>
            <person name="Kashiwa T."/>
            <person name="Suzuki T."/>
        </authorList>
    </citation>
    <scope>NUCLEOTIDE SEQUENCE [LARGE SCALE GENOMIC DNA]</scope>
    <source>
        <strain evidence="1 2">MAFF 305040</strain>
    </source>
</reference>
<keyword evidence="2" id="KW-1185">Reference proteome</keyword>
<accession>A0A9P3FGE0</accession>
<gene>
    <name evidence="1" type="ORF">CKM354_000632300</name>
</gene>
<dbReference type="SUPFAM" id="SSF48452">
    <property type="entry name" value="TPR-like"/>
    <property type="match status" value="1"/>
</dbReference>
<name>A0A9P3FGE0_9PEZI</name>
<dbReference type="InterPro" id="IPR011990">
    <property type="entry name" value="TPR-like_helical_dom_sf"/>
</dbReference>
<dbReference type="GeneID" id="68291898"/>
<proteinExistence type="predicted"/>
<dbReference type="OrthoDB" id="5182912at2759"/>
<evidence type="ECO:0000313" key="2">
    <source>
        <dbReference type="Proteomes" id="UP000825890"/>
    </source>
</evidence>